<keyword evidence="3" id="KW-1185">Reference proteome</keyword>
<feature type="transmembrane region" description="Helical" evidence="1">
    <location>
        <begin position="56"/>
        <end position="83"/>
    </location>
</feature>
<dbReference type="Proteomes" id="UP001498398">
    <property type="component" value="Unassembled WGS sequence"/>
</dbReference>
<proteinExistence type="predicted"/>
<evidence type="ECO:0000313" key="2">
    <source>
        <dbReference type="EMBL" id="KAK7451164.1"/>
    </source>
</evidence>
<name>A0ABR1J8P5_9AGAR</name>
<accession>A0ABR1J8P5</accession>
<keyword evidence="1" id="KW-1133">Transmembrane helix</keyword>
<organism evidence="2 3">
    <name type="scientific">Marasmiellus scandens</name>
    <dbReference type="NCBI Taxonomy" id="2682957"/>
    <lineage>
        <taxon>Eukaryota</taxon>
        <taxon>Fungi</taxon>
        <taxon>Dikarya</taxon>
        <taxon>Basidiomycota</taxon>
        <taxon>Agaricomycotina</taxon>
        <taxon>Agaricomycetes</taxon>
        <taxon>Agaricomycetidae</taxon>
        <taxon>Agaricales</taxon>
        <taxon>Marasmiineae</taxon>
        <taxon>Omphalotaceae</taxon>
        <taxon>Marasmiellus</taxon>
    </lineage>
</organism>
<keyword evidence="1" id="KW-0812">Transmembrane</keyword>
<keyword evidence="1" id="KW-0472">Membrane</keyword>
<feature type="transmembrane region" description="Helical" evidence="1">
    <location>
        <begin position="267"/>
        <end position="285"/>
    </location>
</feature>
<gene>
    <name evidence="2" type="ORF">VKT23_012495</name>
</gene>
<feature type="transmembrane region" description="Helical" evidence="1">
    <location>
        <begin position="231"/>
        <end position="252"/>
    </location>
</feature>
<sequence length="316" mass="35555">MANESGVPNEEIREFEFFVVSNTAGGIFYGILIIMQIVLFMVFSRESFRLSKPRGVLLTICLTMFALSSVYFAATVALCLTSLRSWKNSVRQDSQLLENSLRLSQRLKIVQDVTYPINFFLSDVVVVWRAWVLVHGKYRVLLAVLLFASFCAMILNSLQDALPVYLQNTISFDIAALHIPLLLTNICATWMIGHAFWSSRRILKLNPAANSYDSSQQIHGPRRPWSEVERIFLIVIESGFLYLVVWFFSILADVGVLGDIASGTKDALLPHLAAIYPQMVFLLVASQKSQVNAVLAGSEREDLEFTEISVETIQFA</sequence>
<feature type="transmembrane region" description="Helical" evidence="1">
    <location>
        <begin position="138"/>
        <end position="155"/>
    </location>
</feature>
<dbReference type="EMBL" id="JBANRG010000031">
    <property type="protein sequence ID" value="KAK7451164.1"/>
    <property type="molecule type" value="Genomic_DNA"/>
</dbReference>
<evidence type="ECO:0000256" key="1">
    <source>
        <dbReference type="SAM" id="Phobius"/>
    </source>
</evidence>
<protein>
    <submittedName>
        <fullName evidence="2">Uncharacterized protein</fullName>
    </submittedName>
</protein>
<comment type="caution">
    <text evidence="2">The sequence shown here is derived from an EMBL/GenBank/DDBJ whole genome shotgun (WGS) entry which is preliminary data.</text>
</comment>
<feature type="transmembrane region" description="Helical" evidence="1">
    <location>
        <begin position="113"/>
        <end position="131"/>
    </location>
</feature>
<reference evidence="2 3" key="1">
    <citation type="submission" date="2024-01" db="EMBL/GenBank/DDBJ databases">
        <title>A draft genome for the cacao thread blight pathogen Marasmiellus scandens.</title>
        <authorList>
            <person name="Baruah I.K."/>
            <person name="Leung J."/>
            <person name="Bukari Y."/>
            <person name="Amoako-Attah I."/>
            <person name="Meinhardt L.W."/>
            <person name="Bailey B.A."/>
            <person name="Cohen S.P."/>
        </authorList>
    </citation>
    <scope>NUCLEOTIDE SEQUENCE [LARGE SCALE GENOMIC DNA]</scope>
    <source>
        <strain evidence="2 3">GH-19</strain>
    </source>
</reference>
<feature type="transmembrane region" description="Helical" evidence="1">
    <location>
        <begin position="175"/>
        <end position="197"/>
    </location>
</feature>
<evidence type="ECO:0000313" key="3">
    <source>
        <dbReference type="Proteomes" id="UP001498398"/>
    </source>
</evidence>
<feature type="transmembrane region" description="Helical" evidence="1">
    <location>
        <begin position="26"/>
        <end position="44"/>
    </location>
</feature>